<keyword evidence="1" id="KW-1133">Transmembrane helix</keyword>
<organism evidence="2 3">
    <name type="scientific">Clostridium botulinum</name>
    <dbReference type="NCBI Taxonomy" id="1491"/>
    <lineage>
        <taxon>Bacteria</taxon>
        <taxon>Bacillati</taxon>
        <taxon>Bacillota</taxon>
        <taxon>Clostridia</taxon>
        <taxon>Eubacteriales</taxon>
        <taxon>Clostridiaceae</taxon>
        <taxon>Clostridium</taxon>
    </lineage>
</organism>
<keyword evidence="1" id="KW-0472">Membrane</keyword>
<dbReference type="EMBL" id="LGVR01000028">
    <property type="protein sequence ID" value="KOA88537.1"/>
    <property type="molecule type" value="Genomic_DNA"/>
</dbReference>
<keyword evidence="1" id="KW-0812">Transmembrane</keyword>
<dbReference type="Proteomes" id="UP000037540">
    <property type="component" value="Unassembled WGS sequence"/>
</dbReference>
<name>A0A9Q1UYN3_CLOBO</name>
<dbReference type="AlphaFoldDB" id="A0A9Q1UYN3"/>
<evidence type="ECO:0000313" key="2">
    <source>
        <dbReference type="EMBL" id="KOA88537.1"/>
    </source>
</evidence>
<protein>
    <submittedName>
        <fullName evidence="2">Uncharacterized protein</fullName>
    </submittedName>
</protein>
<comment type="caution">
    <text evidence="2">The sequence shown here is derived from an EMBL/GenBank/DDBJ whole genome shotgun (WGS) entry which is preliminary data.</text>
</comment>
<dbReference type="OrthoDB" id="2085659at2"/>
<proteinExistence type="predicted"/>
<evidence type="ECO:0000313" key="3">
    <source>
        <dbReference type="Proteomes" id="UP000037540"/>
    </source>
</evidence>
<dbReference type="RefSeq" id="WP_013726327.1">
    <property type="nucleotide sequence ID" value="NZ_LGVO01000024.1"/>
</dbReference>
<gene>
    <name evidence="2" type="ORF">ADU74_06275</name>
</gene>
<evidence type="ECO:0000256" key="1">
    <source>
        <dbReference type="SAM" id="Phobius"/>
    </source>
</evidence>
<accession>A0A9Q1UYN3</accession>
<sequence>MKKERVFSYIILILIVICVIVGFIVRRSFVDDTNFNDYKGKMDNYSIQYLGTRSYKQYFNCNIKNYNELEKDSTFILKVKLSGSREKLSSTTLSQVTVLDIYKGDSIKKGQKIYIYEPSFIENDMYWCSNGYNLMLNDTEYIVYLNSLKVPDGYNKTEKEKNSYMFTTLEFSKFDINNKNNVNNLYSVKDFDNGKIKYNDLKNDNVVVVNKDILEKYTNIKKEVKKIYYTKNK</sequence>
<feature type="transmembrane region" description="Helical" evidence="1">
    <location>
        <begin position="6"/>
        <end position="25"/>
    </location>
</feature>
<reference evidence="2 3" key="1">
    <citation type="submission" date="2015-07" db="EMBL/GenBank/DDBJ databases">
        <title>Draft genome sequences of 17 French Clostridium botulinum group III.</title>
        <authorList>
            <person name="Woudstra C."/>
            <person name="Le Marechal C."/>
            <person name="Souillard R."/>
            <person name="Bayon-Auboyer M.-H."/>
            <person name="Dessouter D."/>
            <person name="Fach P."/>
        </authorList>
    </citation>
    <scope>NUCLEOTIDE SEQUENCE [LARGE SCALE GENOMIC DNA]</scope>
    <source>
        <strain evidence="2 3">12LNRI-CD</strain>
    </source>
</reference>